<keyword evidence="2" id="KW-1185">Reference proteome</keyword>
<evidence type="ECO:0000313" key="1">
    <source>
        <dbReference type="EMBL" id="OQP87593.1"/>
    </source>
</evidence>
<evidence type="ECO:0000313" key="2">
    <source>
        <dbReference type="Proteomes" id="UP000192652"/>
    </source>
</evidence>
<gene>
    <name evidence="1" type="ORF">BTR14_03220</name>
</gene>
<comment type="caution">
    <text evidence="1">The sequence shown here is derived from an EMBL/GenBank/DDBJ whole genome shotgun (WGS) entry which is preliminary data.</text>
</comment>
<organism evidence="1 2">
    <name type="scientific">Xaviernesmea rhizosphaerae</name>
    <dbReference type="NCBI Taxonomy" id="1672749"/>
    <lineage>
        <taxon>Bacteria</taxon>
        <taxon>Pseudomonadati</taxon>
        <taxon>Pseudomonadota</taxon>
        <taxon>Alphaproteobacteria</taxon>
        <taxon>Hyphomicrobiales</taxon>
        <taxon>Rhizobiaceae</taxon>
        <taxon>Rhizobium/Agrobacterium group</taxon>
        <taxon>Xaviernesmea</taxon>
    </lineage>
</organism>
<dbReference type="Proteomes" id="UP000192652">
    <property type="component" value="Unassembled WGS sequence"/>
</dbReference>
<proteinExistence type="predicted"/>
<protein>
    <submittedName>
        <fullName evidence="1">Uncharacterized protein</fullName>
    </submittedName>
</protein>
<reference evidence="1 2" key="1">
    <citation type="journal article" date="2017" name="Antonie Van Leeuwenhoek">
        <title>Rhizobium rhizosphaerae sp. nov., a novel species isolated from rice rhizosphere.</title>
        <authorList>
            <person name="Zhao J.J."/>
            <person name="Zhang J."/>
            <person name="Zhang R.J."/>
            <person name="Zhang C.W."/>
            <person name="Yin H.Q."/>
            <person name="Zhang X.X."/>
        </authorList>
    </citation>
    <scope>NUCLEOTIDE SEQUENCE [LARGE SCALE GENOMIC DNA]</scope>
    <source>
        <strain evidence="1 2">RD15</strain>
    </source>
</reference>
<name>A0ABX3PHL5_9HYPH</name>
<dbReference type="EMBL" id="MSPX01000002">
    <property type="protein sequence ID" value="OQP87593.1"/>
    <property type="molecule type" value="Genomic_DNA"/>
</dbReference>
<accession>A0ABX3PHL5</accession>
<dbReference type="RefSeq" id="WP_081173768.1">
    <property type="nucleotide sequence ID" value="NZ_MSPX01000002.1"/>
</dbReference>
<sequence>MSNAAYPTPTGLDLALTEFRAATARWMLTAERNGDLDEDGPTYDAAQAACMALVKYQCQTDADVQRKIEILQKEPLIRETAQAGRDERGGVFDAFLNSLQVKANADASGAAVAALYRQYMGNIRPSEIEPDDVRLARGIRLAAAFNAASTLKPTSMQDLAMLLVIRTERNLLMIDDELFDAIKSIADQSADMHEAHTPTIASLFDEWAEITRRSMSEQDLDKAYAIGKQIQAIRPVTIEDLAKKFIADTSGGGEAGGFQPSAELISEFVSLAGYGHEAQPLPEAVKALEGEE</sequence>